<sequence length="169" mass="19684">MIMFTEVYTYYCEEPDPWSQRDVFLNVIRIHKTKEISSYSDFDQKSIMMYPIYPVFNRQGIDIPLNTELSDVDKSFAMVHYARLEPHPESPEWDISHTLGVLGVDGDLRSQILHCQDPKKIRRLYMQWSSSQMPAPTNPGPSIQVATQSHANRPWYCVFRGARKMPLEG</sequence>
<comment type="caution">
    <text evidence="1">The sequence shown here is derived from an EMBL/GenBank/DDBJ whole genome shotgun (WGS) entry which is preliminary data.</text>
</comment>
<proteinExistence type="predicted"/>
<protein>
    <submittedName>
        <fullName evidence="1">Uncharacterized protein</fullName>
    </submittedName>
</protein>
<gene>
    <name evidence="1" type="ORF">NLI96_g3392</name>
</gene>
<dbReference type="EMBL" id="JANAWD010000086">
    <property type="protein sequence ID" value="KAJ3487635.1"/>
    <property type="molecule type" value="Genomic_DNA"/>
</dbReference>
<evidence type="ECO:0000313" key="1">
    <source>
        <dbReference type="EMBL" id="KAJ3487635.1"/>
    </source>
</evidence>
<accession>A0AAD5V8X4</accession>
<dbReference type="AlphaFoldDB" id="A0AAD5V8X4"/>
<keyword evidence="2" id="KW-1185">Reference proteome</keyword>
<reference evidence="1" key="1">
    <citation type="submission" date="2022-07" db="EMBL/GenBank/DDBJ databases">
        <title>Genome Sequence of Physisporinus lineatus.</title>
        <authorList>
            <person name="Buettner E."/>
        </authorList>
    </citation>
    <scope>NUCLEOTIDE SEQUENCE</scope>
    <source>
        <strain evidence="1">VT162</strain>
    </source>
</reference>
<dbReference type="Proteomes" id="UP001212997">
    <property type="component" value="Unassembled WGS sequence"/>
</dbReference>
<name>A0AAD5V8X4_9APHY</name>
<organism evidence="1 2">
    <name type="scientific">Meripilus lineatus</name>
    <dbReference type="NCBI Taxonomy" id="2056292"/>
    <lineage>
        <taxon>Eukaryota</taxon>
        <taxon>Fungi</taxon>
        <taxon>Dikarya</taxon>
        <taxon>Basidiomycota</taxon>
        <taxon>Agaricomycotina</taxon>
        <taxon>Agaricomycetes</taxon>
        <taxon>Polyporales</taxon>
        <taxon>Meripilaceae</taxon>
        <taxon>Meripilus</taxon>
    </lineage>
</organism>
<evidence type="ECO:0000313" key="2">
    <source>
        <dbReference type="Proteomes" id="UP001212997"/>
    </source>
</evidence>